<keyword evidence="2" id="KW-1185">Reference proteome</keyword>
<organism evidence="2 3">
    <name type="scientific">Steinernema glaseri</name>
    <dbReference type="NCBI Taxonomy" id="37863"/>
    <lineage>
        <taxon>Eukaryota</taxon>
        <taxon>Metazoa</taxon>
        <taxon>Ecdysozoa</taxon>
        <taxon>Nematoda</taxon>
        <taxon>Chromadorea</taxon>
        <taxon>Rhabditida</taxon>
        <taxon>Tylenchina</taxon>
        <taxon>Panagrolaimomorpha</taxon>
        <taxon>Strongyloidoidea</taxon>
        <taxon>Steinernematidae</taxon>
        <taxon>Steinernema</taxon>
    </lineage>
</organism>
<feature type="region of interest" description="Disordered" evidence="1">
    <location>
        <begin position="16"/>
        <end position="38"/>
    </location>
</feature>
<evidence type="ECO:0000313" key="3">
    <source>
        <dbReference type="WBParaSite" id="L893_g31002.t1"/>
    </source>
</evidence>
<sequence>MFASYLQTDANMIYSDPVTSSQPIPIKPKKNSSSHSLPARAGAGLYERVVNTRQSTDAVVARLEELRESSSMSSMANASGSRTRKSERYCDVFDCDLDSDSENCVNPLVNRRQRRETLAKRNSCDSLLEHYDSSSFSGESSSSGCSDDEYKECGCDCDKNAYIRRRFLKNRKSTAAPYNNFNCFSDNSDREMMELDNEDMMPPANICSYGEAIGYANVVRAERIEALQRLENLLKAIDQEWNNKKSVYNIALPQ</sequence>
<evidence type="ECO:0000256" key="1">
    <source>
        <dbReference type="SAM" id="MobiDB-lite"/>
    </source>
</evidence>
<dbReference type="Proteomes" id="UP000095287">
    <property type="component" value="Unplaced"/>
</dbReference>
<dbReference type="AlphaFoldDB" id="A0A1I7ZZ06"/>
<name>A0A1I7ZZ06_9BILA</name>
<proteinExistence type="predicted"/>
<protein>
    <submittedName>
        <fullName evidence="3">SCHIP-1 domain-containing protein</fullName>
    </submittedName>
</protein>
<evidence type="ECO:0000313" key="2">
    <source>
        <dbReference type="Proteomes" id="UP000095287"/>
    </source>
</evidence>
<accession>A0A1I7ZZ06</accession>
<reference evidence="3" key="1">
    <citation type="submission" date="2016-11" db="UniProtKB">
        <authorList>
            <consortium name="WormBaseParasite"/>
        </authorList>
    </citation>
    <scope>IDENTIFICATION</scope>
</reference>
<dbReference type="WBParaSite" id="L893_g31002.t1">
    <property type="protein sequence ID" value="L893_g31002.t1"/>
    <property type="gene ID" value="L893_g31002"/>
</dbReference>